<feature type="region of interest" description="Disordered" evidence="1">
    <location>
        <begin position="1"/>
        <end position="30"/>
    </location>
</feature>
<protein>
    <submittedName>
        <fullName evidence="2">Uncharacterized protein</fullName>
    </submittedName>
</protein>
<comment type="caution">
    <text evidence="2">The sequence shown here is derived from an EMBL/GenBank/DDBJ whole genome shotgun (WGS) entry which is preliminary data.</text>
</comment>
<evidence type="ECO:0000256" key="1">
    <source>
        <dbReference type="SAM" id="MobiDB-lite"/>
    </source>
</evidence>
<evidence type="ECO:0000313" key="2">
    <source>
        <dbReference type="EMBL" id="CAI6365332.1"/>
    </source>
</evidence>
<name>A0AAV0XB62_9HEMI</name>
<dbReference type="EMBL" id="CARXXK010000004">
    <property type="protein sequence ID" value="CAI6365332.1"/>
    <property type="molecule type" value="Genomic_DNA"/>
</dbReference>
<accession>A0AAV0XB62</accession>
<evidence type="ECO:0000313" key="3">
    <source>
        <dbReference type="Proteomes" id="UP001160148"/>
    </source>
</evidence>
<proteinExistence type="predicted"/>
<sequence>MSSRQRDKYRKFDSGHQKRQKKQNLEKNLKKQRGALDKFVFSSDTLERVAEEQNEIECYEEELILEGDTEQPCCSKEFVTQNSIEIVEKSSDLTIINNEKIMNEIKEAEINFSDPDQWPSVLNP</sequence>
<reference evidence="2 3" key="1">
    <citation type="submission" date="2023-01" db="EMBL/GenBank/DDBJ databases">
        <authorList>
            <person name="Whitehead M."/>
        </authorList>
    </citation>
    <scope>NUCLEOTIDE SEQUENCE [LARGE SCALE GENOMIC DNA]</scope>
</reference>
<dbReference type="Proteomes" id="UP001160148">
    <property type="component" value="Unassembled WGS sequence"/>
</dbReference>
<gene>
    <name evidence="2" type="ORF">MEUPH1_LOCUS20061</name>
</gene>
<dbReference type="AlphaFoldDB" id="A0AAV0XB62"/>
<feature type="compositionally biased region" description="Basic and acidic residues" evidence="1">
    <location>
        <begin position="1"/>
        <end position="16"/>
    </location>
</feature>
<keyword evidence="3" id="KW-1185">Reference proteome</keyword>
<organism evidence="2 3">
    <name type="scientific">Macrosiphum euphorbiae</name>
    <name type="common">potato aphid</name>
    <dbReference type="NCBI Taxonomy" id="13131"/>
    <lineage>
        <taxon>Eukaryota</taxon>
        <taxon>Metazoa</taxon>
        <taxon>Ecdysozoa</taxon>
        <taxon>Arthropoda</taxon>
        <taxon>Hexapoda</taxon>
        <taxon>Insecta</taxon>
        <taxon>Pterygota</taxon>
        <taxon>Neoptera</taxon>
        <taxon>Paraneoptera</taxon>
        <taxon>Hemiptera</taxon>
        <taxon>Sternorrhyncha</taxon>
        <taxon>Aphidomorpha</taxon>
        <taxon>Aphidoidea</taxon>
        <taxon>Aphididae</taxon>
        <taxon>Macrosiphini</taxon>
        <taxon>Macrosiphum</taxon>
    </lineage>
</organism>